<dbReference type="InParanoid" id="A0A0Q3KFA9"/>
<organism evidence="1">
    <name type="scientific">Brachypodium distachyon</name>
    <name type="common">Purple false brome</name>
    <name type="synonym">Trachynia distachya</name>
    <dbReference type="NCBI Taxonomy" id="15368"/>
    <lineage>
        <taxon>Eukaryota</taxon>
        <taxon>Viridiplantae</taxon>
        <taxon>Streptophyta</taxon>
        <taxon>Embryophyta</taxon>
        <taxon>Tracheophyta</taxon>
        <taxon>Spermatophyta</taxon>
        <taxon>Magnoliopsida</taxon>
        <taxon>Liliopsida</taxon>
        <taxon>Poales</taxon>
        <taxon>Poaceae</taxon>
        <taxon>BOP clade</taxon>
        <taxon>Pooideae</taxon>
        <taxon>Stipodae</taxon>
        <taxon>Brachypodieae</taxon>
        <taxon>Brachypodium</taxon>
    </lineage>
</organism>
<dbReference type="EnsemblPlants" id="KQK09665">
    <property type="protein sequence ID" value="KQK09665"/>
    <property type="gene ID" value="BRADI_2g49425v3"/>
</dbReference>
<protein>
    <submittedName>
        <fullName evidence="1 2">Uncharacterized protein</fullName>
    </submittedName>
</protein>
<accession>A0A0Q3KFA9</accession>
<reference evidence="1" key="2">
    <citation type="submission" date="2017-06" db="EMBL/GenBank/DDBJ databases">
        <title>WGS assembly of Brachypodium distachyon.</title>
        <authorList>
            <consortium name="The International Brachypodium Initiative"/>
            <person name="Lucas S."/>
            <person name="Harmon-Smith M."/>
            <person name="Lail K."/>
            <person name="Tice H."/>
            <person name="Grimwood J."/>
            <person name="Bruce D."/>
            <person name="Barry K."/>
            <person name="Shu S."/>
            <person name="Lindquist E."/>
            <person name="Wang M."/>
            <person name="Pitluck S."/>
            <person name="Vogel J.P."/>
            <person name="Garvin D.F."/>
            <person name="Mockler T.C."/>
            <person name="Schmutz J."/>
            <person name="Rokhsar D."/>
            <person name="Bevan M.W."/>
        </authorList>
    </citation>
    <scope>NUCLEOTIDE SEQUENCE</scope>
    <source>
        <strain evidence="1">Bd21</strain>
    </source>
</reference>
<sequence length="78" mass="8741">MAFTGTVIPCLLTSGAVHQYIMHTSAAYTWNCEPIHLESGLVSFDTEDESALSSYNYTVSTHEPLVGRRRVYDYGMFT</sequence>
<dbReference type="EMBL" id="CM000881">
    <property type="protein sequence ID" value="KQK09665.1"/>
    <property type="molecule type" value="Genomic_DNA"/>
</dbReference>
<evidence type="ECO:0000313" key="1">
    <source>
        <dbReference type="EMBL" id="KQK09665.1"/>
    </source>
</evidence>
<reference evidence="1 2" key="1">
    <citation type="journal article" date="2010" name="Nature">
        <title>Genome sequencing and analysis of the model grass Brachypodium distachyon.</title>
        <authorList>
            <consortium name="International Brachypodium Initiative"/>
        </authorList>
    </citation>
    <scope>NUCLEOTIDE SEQUENCE [LARGE SCALE GENOMIC DNA]</scope>
    <source>
        <strain evidence="1 2">Bd21</strain>
    </source>
</reference>
<dbReference type="Proteomes" id="UP000008810">
    <property type="component" value="Chromosome 2"/>
</dbReference>
<reference evidence="2" key="3">
    <citation type="submission" date="2018-08" db="UniProtKB">
        <authorList>
            <consortium name="EnsemblPlants"/>
        </authorList>
    </citation>
    <scope>IDENTIFICATION</scope>
    <source>
        <strain evidence="2">cv. Bd21</strain>
    </source>
</reference>
<dbReference type="EMBL" id="CM000881">
    <property type="protein sequence ID" value="PNT72823.1"/>
    <property type="molecule type" value="Genomic_DNA"/>
</dbReference>
<name>A0A0Q3KFA9_BRADI</name>
<gene>
    <name evidence="1" type="ORF">BRADI_2g49425v3</name>
</gene>
<proteinExistence type="predicted"/>
<dbReference type="Gramene" id="KQK09665">
    <property type="protein sequence ID" value="KQK09665"/>
    <property type="gene ID" value="BRADI_2g49425v3"/>
</dbReference>
<dbReference type="AlphaFoldDB" id="A0A0Q3KFA9"/>
<evidence type="ECO:0000313" key="3">
    <source>
        <dbReference type="Proteomes" id="UP000008810"/>
    </source>
</evidence>
<keyword evidence="3" id="KW-1185">Reference proteome</keyword>
<evidence type="ECO:0000313" key="2">
    <source>
        <dbReference type="EnsemblPlants" id="KQK09665"/>
    </source>
</evidence>
<dbReference type="Gramene" id="PNT72823">
    <property type="protein sequence ID" value="PNT72823"/>
    <property type="gene ID" value="BRADI_2g49425v3"/>
</dbReference>
<dbReference type="EnsemblPlants" id="PNT72823">
    <property type="protein sequence ID" value="PNT72823"/>
    <property type="gene ID" value="BRADI_2g49425v3"/>
</dbReference>